<proteinExistence type="predicted"/>
<gene>
    <name evidence="1" type="primary">pter</name>
    <name evidence="1" type="ORF">CM83_67529</name>
</gene>
<protein>
    <submittedName>
        <fullName evidence="1">Phosphotriesterase-related protein</fullName>
    </submittedName>
</protein>
<reference evidence="1" key="1">
    <citation type="journal article" date="2014" name="PLoS ONE">
        <title>Transcriptome-Based Identification of ABC Transporters in the Western Tarnished Plant Bug Lygus hesperus.</title>
        <authorList>
            <person name="Hull J.J."/>
            <person name="Chaney K."/>
            <person name="Geib S.M."/>
            <person name="Fabrick J.A."/>
            <person name="Brent C.S."/>
            <person name="Walsh D."/>
            <person name="Lavine L.C."/>
        </authorList>
    </citation>
    <scope>NUCLEOTIDE SEQUENCE</scope>
</reference>
<dbReference type="AlphaFoldDB" id="A0A0A9VTV3"/>
<reference evidence="1" key="2">
    <citation type="submission" date="2014-07" db="EMBL/GenBank/DDBJ databases">
        <authorList>
            <person name="Hull J."/>
        </authorList>
    </citation>
    <scope>NUCLEOTIDE SEQUENCE</scope>
</reference>
<sequence>EVNNDDVTHPPPAWGPNNSDVTRLFSALFWLNQMEFSGKKRLTGVLRTLHANLRSKMRISDLCAHPIGMVPTYLPIINTTVVISISMTCSNPSLYRLSPVSSRLF</sequence>
<accession>A0A0A9VTV3</accession>
<feature type="non-terminal residue" evidence="1">
    <location>
        <position position="1"/>
    </location>
</feature>
<dbReference type="EMBL" id="GBHO01044953">
    <property type="protein sequence ID" value="JAF98650.1"/>
    <property type="molecule type" value="Transcribed_RNA"/>
</dbReference>
<evidence type="ECO:0000313" key="1">
    <source>
        <dbReference type="EMBL" id="JAF98650.1"/>
    </source>
</evidence>
<name>A0A0A9VTV3_LYGHE</name>
<organism evidence="1">
    <name type="scientific">Lygus hesperus</name>
    <name type="common">Western plant bug</name>
    <dbReference type="NCBI Taxonomy" id="30085"/>
    <lineage>
        <taxon>Eukaryota</taxon>
        <taxon>Metazoa</taxon>
        <taxon>Ecdysozoa</taxon>
        <taxon>Arthropoda</taxon>
        <taxon>Hexapoda</taxon>
        <taxon>Insecta</taxon>
        <taxon>Pterygota</taxon>
        <taxon>Neoptera</taxon>
        <taxon>Paraneoptera</taxon>
        <taxon>Hemiptera</taxon>
        <taxon>Heteroptera</taxon>
        <taxon>Panheteroptera</taxon>
        <taxon>Cimicomorpha</taxon>
        <taxon>Miridae</taxon>
        <taxon>Mirini</taxon>
        <taxon>Lygus</taxon>
    </lineage>
</organism>